<dbReference type="Proteomes" id="UP001175226">
    <property type="component" value="Unassembled WGS sequence"/>
</dbReference>
<evidence type="ECO:0000313" key="1">
    <source>
        <dbReference type="EMBL" id="KAK0430670.1"/>
    </source>
</evidence>
<keyword evidence="2" id="KW-1185">Reference proteome</keyword>
<name>A0AA39MEL6_9AGAR</name>
<sequence length="300" mass="34458">MQFSANLVEHGYLVMPASSAAYLKYYANCYPTMNDVSDLAHYTLCFGHQISVAIPDDKLNVLCRTREQWVRDIEGLKDGDHLQVYKSFHLYKLMSPAQLYERYVQGIKWLADRVNIGALVARGGVNAWVMNRWGGTKPYCKWFQGPSDLALYHNIGNNNYSHVDGKYLITDKVTAAQAAMIMGVVLCKNGKRCTVMLGTYLMHRYYTPFSYEWMDGCSRLFERVAEDMEEMGVKARTENEWKEFMMEFYAAEGDPNKYCVKSQDIAYGIELLAVGYAEKWNRVAIKDLEVPEGCMQTMEE</sequence>
<comment type="caution">
    <text evidence="1">The sequence shown here is derived from an EMBL/GenBank/DDBJ whole genome shotgun (WGS) entry which is preliminary data.</text>
</comment>
<accession>A0AA39MEL6</accession>
<evidence type="ECO:0000313" key="2">
    <source>
        <dbReference type="Proteomes" id="UP001175226"/>
    </source>
</evidence>
<gene>
    <name evidence="1" type="ORF">EV421DRAFT_1912613</name>
</gene>
<reference evidence="1" key="1">
    <citation type="submission" date="2023-06" db="EMBL/GenBank/DDBJ databases">
        <authorList>
            <consortium name="Lawrence Berkeley National Laboratory"/>
            <person name="Ahrendt S."/>
            <person name="Sahu N."/>
            <person name="Indic B."/>
            <person name="Wong-Bajracharya J."/>
            <person name="Merenyi Z."/>
            <person name="Ke H.-M."/>
            <person name="Monk M."/>
            <person name="Kocsube S."/>
            <person name="Drula E."/>
            <person name="Lipzen A."/>
            <person name="Balint B."/>
            <person name="Henrissat B."/>
            <person name="Andreopoulos B."/>
            <person name="Martin F.M."/>
            <person name="Harder C.B."/>
            <person name="Rigling D."/>
            <person name="Ford K.L."/>
            <person name="Foster G.D."/>
            <person name="Pangilinan J."/>
            <person name="Papanicolaou A."/>
            <person name="Barry K."/>
            <person name="LaButti K."/>
            <person name="Viragh M."/>
            <person name="Koriabine M."/>
            <person name="Yan M."/>
            <person name="Riley R."/>
            <person name="Champramary S."/>
            <person name="Plett K.L."/>
            <person name="Tsai I.J."/>
            <person name="Slot J."/>
            <person name="Sipos G."/>
            <person name="Plett J."/>
            <person name="Nagy L.G."/>
            <person name="Grigoriev I.V."/>
        </authorList>
    </citation>
    <scope>NUCLEOTIDE SEQUENCE</scope>
    <source>
        <strain evidence="1">FPL87.14</strain>
    </source>
</reference>
<protein>
    <submittedName>
        <fullName evidence="1">Uncharacterized protein</fullName>
    </submittedName>
</protein>
<dbReference type="AlphaFoldDB" id="A0AA39MEL6"/>
<dbReference type="EMBL" id="JAUEPT010000137">
    <property type="protein sequence ID" value="KAK0430670.1"/>
    <property type="molecule type" value="Genomic_DNA"/>
</dbReference>
<organism evidence="1 2">
    <name type="scientific">Armillaria borealis</name>
    <dbReference type="NCBI Taxonomy" id="47425"/>
    <lineage>
        <taxon>Eukaryota</taxon>
        <taxon>Fungi</taxon>
        <taxon>Dikarya</taxon>
        <taxon>Basidiomycota</taxon>
        <taxon>Agaricomycotina</taxon>
        <taxon>Agaricomycetes</taxon>
        <taxon>Agaricomycetidae</taxon>
        <taxon>Agaricales</taxon>
        <taxon>Marasmiineae</taxon>
        <taxon>Physalacriaceae</taxon>
        <taxon>Armillaria</taxon>
    </lineage>
</organism>
<proteinExistence type="predicted"/>